<evidence type="ECO:0000256" key="4">
    <source>
        <dbReference type="ARBA" id="ARBA00023242"/>
    </source>
</evidence>
<evidence type="ECO:0000256" key="1">
    <source>
        <dbReference type="ARBA" id="ARBA00023015"/>
    </source>
</evidence>
<keyword evidence="4" id="KW-0539">Nucleus</keyword>
<dbReference type="OrthoDB" id="1424968at2759"/>
<dbReference type="PANTHER" id="PTHR31744:SF22">
    <property type="entry name" value="NAC DOMAIN CONTAINING PROTEIN 58"/>
    <property type="match status" value="1"/>
</dbReference>
<dbReference type="GO" id="GO:0006355">
    <property type="term" value="P:regulation of DNA-templated transcription"/>
    <property type="evidence" value="ECO:0007669"/>
    <property type="project" value="InterPro"/>
</dbReference>
<evidence type="ECO:0000313" key="7">
    <source>
        <dbReference type="Proteomes" id="UP000501690"/>
    </source>
</evidence>
<dbReference type="Gene3D" id="2.170.150.80">
    <property type="entry name" value="NAC domain"/>
    <property type="match status" value="1"/>
</dbReference>
<sequence length="324" mass="36441">MEENLPPGFRFHPTDEELITCYLTKKVSDSSFTSRAIAVVDLNKSEPWDLPGKASMGEKEWYFFSLRDRKYPTGLRTNRATESGYWKTTGKDKEIFRTGVLVGMKKTLVFYRGRAPRGEKSNWVMHEYRLENKHHLRPSKDEWVVCRVFQKSLLVKKPQQANSSQPDSPCDTVSMVNEFGDVELPNLNSIANSSGHSFMNADLSNNSVNTNMNLAMNWAVASEVQVQVPSLTSLPWPSGLLSPSISSVNSLLLKALQLRNYQQREAAAVATDHFAPFMGEGLSQVGTELSSNLTASSSSKVQECLPQQQLQQQQEQPFNLDSIW</sequence>
<dbReference type="Gramene" id="Vigun04g022300.1.v1.2">
    <property type="protein sequence ID" value="Vigun04g022300.1.v1.2"/>
    <property type="gene ID" value="Vigun04g022300.v1.2"/>
</dbReference>
<name>A0A4D6LW26_VIGUN</name>
<evidence type="ECO:0000313" key="6">
    <source>
        <dbReference type="EMBL" id="QCD92176.1"/>
    </source>
</evidence>
<gene>
    <name evidence="6" type="ORF">DEO72_LG5g237</name>
</gene>
<dbReference type="FunFam" id="2.170.150.80:FF:000006">
    <property type="entry name" value="NAC domain-containing protein 100-like"/>
    <property type="match status" value="1"/>
</dbReference>
<dbReference type="GO" id="GO:0000976">
    <property type="term" value="F:transcription cis-regulatory region binding"/>
    <property type="evidence" value="ECO:0007669"/>
    <property type="project" value="UniProtKB-ARBA"/>
</dbReference>
<dbReference type="PROSITE" id="PS51005">
    <property type="entry name" value="NAC"/>
    <property type="match status" value="1"/>
</dbReference>
<reference evidence="6 7" key="1">
    <citation type="submission" date="2019-04" db="EMBL/GenBank/DDBJ databases">
        <title>An improved genome assembly and genetic linkage map for asparagus bean, Vigna unguiculata ssp. sesquipedialis.</title>
        <authorList>
            <person name="Xia Q."/>
            <person name="Zhang R."/>
            <person name="Dong Y."/>
        </authorList>
    </citation>
    <scope>NUCLEOTIDE SEQUENCE [LARGE SCALE GENOMIC DNA]</scope>
    <source>
        <tissue evidence="6">Leaf</tissue>
    </source>
</reference>
<keyword evidence="2" id="KW-0238">DNA-binding</keyword>
<dbReference type="PANTHER" id="PTHR31744">
    <property type="entry name" value="PROTEIN CUP-SHAPED COTYLEDON 2-RELATED"/>
    <property type="match status" value="1"/>
</dbReference>
<keyword evidence="1" id="KW-0805">Transcription regulation</keyword>
<accession>A0A4D6LW26</accession>
<dbReference type="Pfam" id="PF02365">
    <property type="entry name" value="NAM"/>
    <property type="match status" value="1"/>
</dbReference>
<evidence type="ECO:0000256" key="3">
    <source>
        <dbReference type="ARBA" id="ARBA00023163"/>
    </source>
</evidence>
<dbReference type="Proteomes" id="UP000501690">
    <property type="component" value="Linkage Group LG5"/>
</dbReference>
<dbReference type="SUPFAM" id="SSF101941">
    <property type="entry name" value="NAC domain"/>
    <property type="match status" value="1"/>
</dbReference>
<evidence type="ECO:0000259" key="5">
    <source>
        <dbReference type="PROSITE" id="PS51005"/>
    </source>
</evidence>
<dbReference type="InterPro" id="IPR003441">
    <property type="entry name" value="NAC-dom"/>
</dbReference>
<dbReference type="InterPro" id="IPR036093">
    <property type="entry name" value="NAC_dom_sf"/>
</dbReference>
<organism evidence="6 7">
    <name type="scientific">Vigna unguiculata</name>
    <name type="common">Cowpea</name>
    <dbReference type="NCBI Taxonomy" id="3917"/>
    <lineage>
        <taxon>Eukaryota</taxon>
        <taxon>Viridiplantae</taxon>
        <taxon>Streptophyta</taxon>
        <taxon>Embryophyta</taxon>
        <taxon>Tracheophyta</taxon>
        <taxon>Spermatophyta</taxon>
        <taxon>Magnoliopsida</taxon>
        <taxon>eudicotyledons</taxon>
        <taxon>Gunneridae</taxon>
        <taxon>Pentapetalae</taxon>
        <taxon>rosids</taxon>
        <taxon>fabids</taxon>
        <taxon>Fabales</taxon>
        <taxon>Fabaceae</taxon>
        <taxon>Papilionoideae</taxon>
        <taxon>50 kb inversion clade</taxon>
        <taxon>NPAAA clade</taxon>
        <taxon>indigoferoid/millettioid clade</taxon>
        <taxon>Phaseoleae</taxon>
        <taxon>Vigna</taxon>
    </lineage>
</organism>
<keyword evidence="3" id="KW-0804">Transcription</keyword>
<keyword evidence="7" id="KW-1185">Reference proteome</keyword>
<feature type="domain" description="NAC" evidence="5">
    <location>
        <begin position="5"/>
        <end position="151"/>
    </location>
</feature>
<dbReference type="AlphaFoldDB" id="A0A4D6LW26"/>
<dbReference type="EMBL" id="CP039349">
    <property type="protein sequence ID" value="QCD92176.1"/>
    <property type="molecule type" value="Genomic_DNA"/>
</dbReference>
<evidence type="ECO:0000256" key="2">
    <source>
        <dbReference type="ARBA" id="ARBA00023125"/>
    </source>
</evidence>
<protein>
    <recommendedName>
        <fullName evidence="5">NAC domain-containing protein</fullName>
    </recommendedName>
</protein>
<proteinExistence type="predicted"/>